<evidence type="ECO:0008006" key="4">
    <source>
        <dbReference type="Google" id="ProtNLM"/>
    </source>
</evidence>
<feature type="region of interest" description="Disordered" evidence="1">
    <location>
        <begin position="96"/>
        <end position="119"/>
    </location>
</feature>
<evidence type="ECO:0000256" key="1">
    <source>
        <dbReference type="SAM" id="MobiDB-lite"/>
    </source>
</evidence>
<name>A0ABD2Z2C5_9GENT</name>
<protein>
    <recommendedName>
        <fullName evidence="4">Maturase K</fullName>
    </recommendedName>
</protein>
<dbReference type="EMBL" id="JBJUIK010000011">
    <property type="protein sequence ID" value="KAL3513263.1"/>
    <property type="molecule type" value="Genomic_DNA"/>
</dbReference>
<dbReference type="AlphaFoldDB" id="A0ABD2Z2C5"/>
<comment type="caution">
    <text evidence="2">The sequence shown here is derived from an EMBL/GenBank/DDBJ whole genome shotgun (WGS) entry which is preliminary data.</text>
</comment>
<reference evidence="2 3" key="1">
    <citation type="submission" date="2024-11" db="EMBL/GenBank/DDBJ databases">
        <title>A near-complete genome assembly of Cinchona calisaya.</title>
        <authorList>
            <person name="Lian D.C."/>
            <person name="Zhao X.W."/>
            <person name="Wei L."/>
        </authorList>
    </citation>
    <scope>NUCLEOTIDE SEQUENCE [LARGE SCALE GENOMIC DNA]</scope>
    <source>
        <tissue evidence="2">Nenye</tissue>
    </source>
</reference>
<evidence type="ECO:0000313" key="2">
    <source>
        <dbReference type="EMBL" id="KAL3513263.1"/>
    </source>
</evidence>
<proteinExistence type="predicted"/>
<gene>
    <name evidence="2" type="ORF">ACH5RR_025980</name>
</gene>
<sequence>MQLRGSVSSLISSTSPCSSNWEVYRGYLDLLVRYVERISERLTLWVPISLSESHSACLVAIMVQWHLWLSRNKIFFDGFLEPPSTTILKITSSLRDLSSSTPFKRGPRMQRVPVWQSND</sequence>
<accession>A0ABD2Z2C5</accession>
<keyword evidence="3" id="KW-1185">Reference proteome</keyword>
<organism evidence="2 3">
    <name type="scientific">Cinchona calisaya</name>
    <dbReference type="NCBI Taxonomy" id="153742"/>
    <lineage>
        <taxon>Eukaryota</taxon>
        <taxon>Viridiplantae</taxon>
        <taxon>Streptophyta</taxon>
        <taxon>Embryophyta</taxon>
        <taxon>Tracheophyta</taxon>
        <taxon>Spermatophyta</taxon>
        <taxon>Magnoliopsida</taxon>
        <taxon>eudicotyledons</taxon>
        <taxon>Gunneridae</taxon>
        <taxon>Pentapetalae</taxon>
        <taxon>asterids</taxon>
        <taxon>lamiids</taxon>
        <taxon>Gentianales</taxon>
        <taxon>Rubiaceae</taxon>
        <taxon>Cinchonoideae</taxon>
        <taxon>Cinchoneae</taxon>
        <taxon>Cinchona</taxon>
    </lineage>
</organism>
<dbReference type="Proteomes" id="UP001630127">
    <property type="component" value="Unassembled WGS sequence"/>
</dbReference>
<evidence type="ECO:0000313" key="3">
    <source>
        <dbReference type="Proteomes" id="UP001630127"/>
    </source>
</evidence>